<dbReference type="InterPro" id="IPR050447">
    <property type="entry name" value="Erg6_SMT_methyltransf"/>
</dbReference>
<dbReference type="Proteomes" id="UP000045285">
    <property type="component" value="Unassembled WGS sequence"/>
</dbReference>
<dbReference type="SUPFAM" id="SSF53335">
    <property type="entry name" value="S-adenosyl-L-methionine-dependent methyltransferases"/>
    <property type="match status" value="1"/>
</dbReference>
<evidence type="ECO:0000259" key="2">
    <source>
        <dbReference type="Pfam" id="PF08241"/>
    </source>
</evidence>
<proteinExistence type="predicted"/>
<evidence type="ECO:0000256" key="1">
    <source>
        <dbReference type="ARBA" id="ARBA00022679"/>
    </source>
</evidence>
<evidence type="ECO:0000313" key="5">
    <source>
        <dbReference type="Proteomes" id="UP000045285"/>
    </source>
</evidence>
<dbReference type="AlphaFoldDB" id="A0A090DEZ1"/>
<reference evidence="5" key="1">
    <citation type="submission" date="2014-08" db="EMBL/GenBank/DDBJ databases">
        <authorList>
            <person name="Moulin L."/>
        </authorList>
    </citation>
    <scope>NUCLEOTIDE SEQUENCE [LARGE SCALE GENOMIC DNA]</scope>
</reference>
<dbReference type="Gene3D" id="3.40.50.150">
    <property type="entry name" value="Vaccinia Virus protein VP39"/>
    <property type="match status" value="1"/>
</dbReference>
<accession>A0A090DEZ1</accession>
<dbReference type="InterPro" id="IPR013216">
    <property type="entry name" value="Methyltransf_11"/>
</dbReference>
<evidence type="ECO:0000313" key="6">
    <source>
        <dbReference type="Proteomes" id="UP000046122"/>
    </source>
</evidence>
<dbReference type="CDD" id="cd02440">
    <property type="entry name" value="AdoMet_MTases"/>
    <property type="match status" value="1"/>
</dbReference>
<protein>
    <recommendedName>
        <fullName evidence="2">Methyltransferase type 11 domain-containing protein</fullName>
    </recommendedName>
</protein>
<gene>
    <name evidence="3" type="ORF">MPL3356_110305</name>
    <name evidence="4" type="ORF">MPL3365_140107</name>
</gene>
<dbReference type="InterPro" id="IPR029063">
    <property type="entry name" value="SAM-dependent_MTases_sf"/>
</dbReference>
<feature type="domain" description="Methyltransferase type 11" evidence="2">
    <location>
        <begin position="71"/>
        <end position="167"/>
    </location>
</feature>
<dbReference type="PANTHER" id="PTHR44068">
    <property type="entry name" value="ZGC:194242"/>
    <property type="match status" value="1"/>
</dbReference>
<dbReference type="Pfam" id="PF08241">
    <property type="entry name" value="Methyltransf_11"/>
    <property type="match status" value="1"/>
</dbReference>
<reference evidence="3 6" key="2">
    <citation type="submission" date="2014-08" db="EMBL/GenBank/DDBJ databases">
        <authorList>
            <person name="Moulin Lionel"/>
        </authorList>
    </citation>
    <scope>NUCLEOTIDE SEQUENCE [LARGE SCALE GENOMIC DNA]</scope>
</reference>
<evidence type="ECO:0000313" key="3">
    <source>
        <dbReference type="EMBL" id="CDX12045.1"/>
    </source>
</evidence>
<dbReference type="Proteomes" id="UP000046122">
    <property type="component" value="Unassembled WGS sequence"/>
</dbReference>
<dbReference type="EMBL" id="CCNE01000006">
    <property type="protein sequence ID" value="CDX51911.1"/>
    <property type="molecule type" value="Genomic_DNA"/>
</dbReference>
<dbReference type="GO" id="GO:0008757">
    <property type="term" value="F:S-adenosylmethionine-dependent methyltransferase activity"/>
    <property type="evidence" value="ECO:0007669"/>
    <property type="project" value="InterPro"/>
</dbReference>
<dbReference type="EMBL" id="CCMZ01000003">
    <property type="protein sequence ID" value="CDX12045.1"/>
    <property type="molecule type" value="Genomic_DNA"/>
</dbReference>
<keyword evidence="5" id="KW-1185">Reference proteome</keyword>
<name>A0A090DEZ1_MESPL</name>
<organism evidence="3 5">
    <name type="scientific">Mesorhizobium plurifarium</name>
    <dbReference type="NCBI Taxonomy" id="69974"/>
    <lineage>
        <taxon>Bacteria</taxon>
        <taxon>Pseudomonadati</taxon>
        <taxon>Pseudomonadota</taxon>
        <taxon>Alphaproteobacteria</taxon>
        <taxon>Hyphomicrobiales</taxon>
        <taxon>Phyllobacteriaceae</taxon>
        <taxon>Mesorhizobium</taxon>
    </lineage>
</organism>
<dbReference type="PANTHER" id="PTHR44068:SF11">
    <property type="entry name" value="GERANYL DIPHOSPHATE 2-C-METHYLTRANSFERASE"/>
    <property type="match status" value="1"/>
</dbReference>
<evidence type="ECO:0000313" key="4">
    <source>
        <dbReference type="EMBL" id="CDX51911.1"/>
    </source>
</evidence>
<keyword evidence="1" id="KW-0808">Transferase</keyword>
<sequence>MEAAPRSQIAEHYARGTLIADIRDGLAALGKTESTVTAEDLSPVDEFHIGGRAATGELAGQLALTTGDRVLDIGCGLGGPARQIAERYGCQVTGIDLTRDYVEAGAVLSGWLHLEDRVSLQQGDALALPFADGSFTAAYMLHVGMNIADKTALFSEAARVLRAGARFGVFDVMRTGAGELSYPLPWASTADANAIATPEQYRDALSAAGFEVLSERERRDVALDHFARQRAQAATGRVVLGIQTLMGARRPQMVRNMVESISAGLIAPVEIIARRC</sequence>